<keyword evidence="3" id="KW-0539">Nucleus</keyword>
<dbReference type="GO" id="GO:0005634">
    <property type="term" value="C:nucleus"/>
    <property type="evidence" value="ECO:0007669"/>
    <property type="project" value="UniProtKB-SubCell"/>
</dbReference>
<evidence type="ECO:0000256" key="2">
    <source>
        <dbReference type="ARBA" id="ARBA00023163"/>
    </source>
</evidence>
<accession>A0A292PMZ1</accession>
<evidence type="ECO:0000256" key="1">
    <source>
        <dbReference type="ARBA" id="ARBA00004123"/>
    </source>
</evidence>
<dbReference type="InterPro" id="IPR052416">
    <property type="entry name" value="GTF3C_component"/>
</dbReference>
<dbReference type="PANTHER" id="PTHR15052:SF2">
    <property type="entry name" value="GENERAL TRANSCRIPTION FACTOR 3C POLYPEPTIDE 2"/>
    <property type="match status" value="1"/>
</dbReference>
<dbReference type="Proteomes" id="UP001412239">
    <property type="component" value="Unassembled WGS sequence"/>
</dbReference>
<evidence type="ECO:0000256" key="3">
    <source>
        <dbReference type="ARBA" id="ARBA00023242"/>
    </source>
</evidence>
<organism evidence="5 6">
    <name type="scientific">Tuber aestivum</name>
    <name type="common">summer truffle</name>
    <dbReference type="NCBI Taxonomy" id="59557"/>
    <lineage>
        <taxon>Eukaryota</taxon>
        <taxon>Fungi</taxon>
        <taxon>Dikarya</taxon>
        <taxon>Ascomycota</taxon>
        <taxon>Pezizomycotina</taxon>
        <taxon>Pezizomycetes</taxon>
        <taxon>Pezizales</taxon>
        <taxon>Tuberaceae</taxon>
        <taxon>Tuber</taxon>
    </lineage>
</organism>
<gene>
    <name evidence="5" type="ORF">GSTUAT00008053001</name>
</gene>
<dbReference type="PANTHER" id="PTHR15052">
    <property type="entry name" value="RNA POLYMERASE III TRANSCRIPTION INITIATION FACTOR COMPLEX SUBUNIT"/>
    <property type="match status" value="1"/>
</dbReference>
<feature type="compositionally biased region" description="Acidic residues" evidence="4">
    <location>
        <begin position="21"/>
        <end position="37"/>
    </location>
</feature>
<keyword evidence="6" id="KW-1185">Reference proteome</keyword>
<feature type="compositionally biased region" description="Basic residues" evidence="4">
    <location>
        <begin position="128"/>
        <end position="147"/>
    </location>
</feature>
<sequence>MPTTRSSRAAKPVRYSVDPYQDLDSDAEHPEENEDDEYHIPEKTRSSSRRGPPKISRQDESASDANSDSFEDEEEEEGGEEDVYVSEEETPRMRGSARKRGKVGGRISEGSSGRRRDATALTNSASARVHRRHEFRAPRASRKRRRRAASEDTTNSDAEEDGFLALKLPNPGVKLTYRPRINQATGKRERLFTTYGMNTHALVIATGVRDRSLGVPAVPEEGSFEPNPFWQEGQDELVDLGDGMQEAERMEYYGANSEDGTEATAEMYMPSKVEEPIKCIIGPGAEQKLLTFQRFGIFNLKESGEHKKGYILNAGGHVVSMEWAPNRPKGVQYLAISTKKSGPDRSQFPEPKLMTKSIYAPEPSPSCIQIWRFPTSEDVKPSDPPSMALALCHEWGYAQHLSWCPIKKTPGNERELGLLGGVFRDGKLRVVRIVLPDDDTDGDCIFLKIIEPAFECSIKDSMCSSLAWISDHEVVAGTTTGEIAVWDLRYKFEGGTSHSFPCSYTRGAKLTRLTIEFIPTQLFPLHHSYITQLATCYPSFPHHILTASMDGYCRLTSLLDPFADTIVNNRSRIAPQSITWVDALQAAVSSEEGAWIKYYPLRRFYSSTMLARHAGVSSSVASSRMHTFVLSGGTEGEAIFSNPARRMFHAKIKNYQQTWFQLEFAQSTGMFRINEGFKLEMKEPLSAMVHSTVYPEQSAITSVCWNPNDNCGGWATAGTACGLVRAEDVTIYTK</sequence>
<comment type="subcellular location">
    <subcellularLocation>
        <location evidence="1">Nucleus</location>
    </subcellularLocation>
</comment>
<evidence type="ECO:0000313" key="5">
    <source>
        <dbReference type="EMBL" id="CUS07857.1"/>
    </source>
</evidence>
<dbReference type="InterPro" id="IPR015943">
    <property type="entry name" value="WD40/YVTN_repeat-like_dom_sf"/>
</dbReference>
<feature type="compositionally biased region" description="Acidic residues" evidence="4">
    <location>
        <begin position="69"/>
        <end position="88"/>
    </location>
</feature>
<dbReference type="Gene3D" id="2.130.10.10">
    <property type="entry name" value="YVTN repeat-like/Quinoprotein amine dehydrogenase"/>
    <property type="match status" value="1"/>
</dbReference>
<evidence type="ECO:0000313" key="6">
    <source>
        <dbReference type="Proteomes" id="UP001412239"/>
    </source>
</evidence>
<feature type="region of interest" description="Disordered" evidence="4">
    <location>
        <begin position="1"/>
        <end position="162"/>
    </location>
</feature>
<protein>
    <submittedName>
        <fullName evidence="5">Uncharacterized protein</fullName>
    </submittedName>
</protein>
<dbReference type="InterPro" id="IPR036322">
    <property type="entry name" value="WD40_repeat_dom_sf"/>
</dbReference>
<dbReference type="EMBL" id="LN891170">
    <property type="protein sequence ID" value="CUS07857.1"/>
    <property type="molecule type" value="Genomic_DNA"/>
</dbReference>
<reference evidence="5" key="1">
    <citation type="submission" date="2015-10" db="EMBL/GenBank/DDBJ databases">
        <authorList>
            <person name="Regsiter A."/>
            <person name="william w."/>
        </authorList>
    </citation>
    <scope>NUCLEOTIDE SEQUENCE</scope>
    <source>
        <strain evidence="5">Montdore</strain>
    </source>
</reference>
<dbReference type="GO" id="GO:0000127">
    <property type="term" value="C:transcription factor TFIIIC complex"/>
    <property type="evidence" value="ECO:0007669"/>
    <property type="project" value="TreeGrafter"/>
</dbReference>
<dbReference type="SUPFAM" id="SSF50978">
    <property type="entry name" value="WD40 repeat-like"/>
    <property type="match status" value="1"/>
</dbReference>
<evidence type="ECO:0000256" key="4">
    <source>
        <dbReference type="SAM" id="MobiDB-lite"/>
    </source>
</evidence>
<proteinExistence type="predicted"/>
<dbReference type="GO" id="GO:0006383">
    <property type="term" value="P:transcription by RNA polymerase III"/>
    <property type="evidence" value="ECO:0007669"/>
    <property type="project" value="TreeGrafter"/>
</dbReference>
<dbReference type="AlphaFoldDB" id="A0A292PMZ1"/>
<name>A0A292PMZ1_9PEZI</name>
<keyword evidence="2" id="KW-0804">Transcription</keyword>